<gene>
    <name evidence="2" type="ORF">CJD38_00330</name>
</gene>
<proteinExistence type="predicted"/>
<sequence length="239" mass="27079">MLKKILTLSLLIVTGLAQAQTLPEPVTAYINELDRVEKSISPVSMEPLFTAADDAGTALMKIVSDAVVVMDSFSDAEYKALQTKLRGIQLNRGEEVYAQIDGRVLLPIAEAHGRPEDIAFFKLYRELWGEKLFPIYLKPLAQPTPCVRFGEGIIPELYENWLGYARKYPKAYTELVQQTIRDLEETEVEGVCACDDLNSVLSDQRTFLKRYPDAPRASLIKARMQQLKTDPYKRPLRCH</sequence>
<feature type="signal peptide" evidence="1">
    <location>
        <begin position="1"/>
        <end position="19"/>
    </location>
</feature>
<feature type="chain" id="PRO_5015656412" evidence="1">
    <location>
        <begin position="20"/>
        <end position="239"/>
    </location>
</feature>
<dbReference type="Proteomes" id="UP000244248">
    <property type="component" value="Unassembled WGS sequence"/>
</dbReference>
<reference evidence="2 3" key="1">
    <citation type="submission" date="2018-04" db="EMBL/GenBank/DDBJ databases">
        <title>Novel species isolated from glacier.</title>
        <authorList>
            <person name="Liu Q."/>
            <person name="Xin Y.-H."/>
        </authorList>
    </citation>
    <scope>NUCLEOTIDE SEQUENCE [LARGE SCALE GENOMIC DNA]</scope>
    <source>
        <strain evidence="2 3">GT1R17</strain>
    </source>
</reference>
<evidence type="ECO:0000256" key="1">
    <source>
        <dbReference type="SAM" id="SignalP"/>
    </source>
</evidence>
<comment type="caution">
    <text evidence="2">The sequence shown here is derived from an EMBL/GenBank/DDBJ whole genome shotgun (WGS) entry which is preliminary data.</text>
</comment>
<name>A0A2T5MJ79_9GAMM</name>
<evidence type="ECO:0000313" key="2">
    <source>
        <dbReference type="EMBL" id="PTU32609.1"/>
    </source>
</evidence>
<keyword evidence="1" id="KW-0732">Signal</keyword>
<protein>
    <submittedName>
        <fullName evidence="2">Uncharacterized protein</fullName>
    </submittedName>
</protein>
<keyword evidence="3" id="KW-1185">Reference proteome</keyword>
<dbReference type="AlphaFoldDB" id="A0A2T5MJ79"/>
<dbReference type="OrthoDB" id="7058804at2"/>
<dbReference type="EMBL" id="QANS01000001">
    <property type="protein sequence ID" value="PTU32609.1"/>
    <property type="molecule type" value="Genomic_DNA"/>
</dbReference>
<accession>A0A2T5MJ79</accession>
<evidence type="ECO:0000313" key="3">
    <source>
        <dbReference type="Proteomes" id="UP000244248"/>
    </source>
</evidence>
<organism evidence="2 3">
    <name type="scientific">Stenotrophobium rhamnosiphilum</name>
    <dbReference type="NCBI Taxonomy" id="2029166"/>
    <lineage>
        <taxon>Bacteria</taxon>
        <taxon>Pseudomonadati</taxon>
        <taxon>Pseudomonadota</taxon>
        <taxon>Gammaproteobacteria</taxon>
        <taxon>Nevskiales</taxon>
        <taxon>Nevskiaceae</taxon>
        <taxon>Stenotrophobium</taxon>
    </lineage>
</organism>
<dbReference type="RefSeq" id="WP_107938318.1">
    <property type="nucleotide sequence ID" value="NZ_QANS01000001.1"/>
</dbReference>